<dbReference type="Gene3D" id="3.40.50.150">
    <property type="entry name" value="Vaccinia Virus protein VP39"/>
    <property type="match status" value="1"/>
</dbReference>
<comment type="caution">
    <text evidence="2">The sequence shown here is derived from an EMBL/GenBank/DDBJ whole genome shotgun (WGS) entry which is preliminary data.</text>
</comment>
<reference evidence="2 3" key="1">
    <citation type="submission" date="2016-08" db="EMBL/GenBank/DDBJ databases">
        <title>Genome sequencing of Paenibacillus sp. TI45-13ar, isolated from Korean traditional nuruk.</title>
        <authorList>
            <person name="Kim S.-J."/>
        </authorList>
    </citation>
    <scope>NUCLEOTIDE SEQUENCE [LARGE SCALE GENOMIC DNA]</scope>
    <source>
        <strain evidence="2 3">TI45-13ar</strain>
    </source>
</reference>
<evidence type="ECO:0000313" key="3">
    <source>
        <dbReference type="Proteomes" id="UP000094578"/>
    </source>
</evidence>
<dbReference type="SUPFAM" id="SSF53335">
    <property type="entry name" value="S-adenosyl-L-methionine-dependent methyltransferases"/>
    <property type="match status" value="1"/>
</dbReference>
<dbReference type="Proteomes" id="UP000094578">
    <property type="component" value="Unassembled WGS sequence"/>
</dbReference>
<dbReference type="NCBIfam" id="NF037959">
    <property type="entry name" value="MFS_SpdSyn"/>
    <property type="match status" value="1"/>
</dbReference>
<sequence length="243" mass="27935">MKVLFQNEAQLSVYETNEFYHEKGWFRILQFANEDIQGAIDLHHPERILFEYPRAMIHLMELNNSEFQDVFVIGHGIGTIASHYPDNTFRIAEIDPLVVELSQTYFNYAINNVRIGDGRALLSSENDHQYDYIILDAFTTEGTPQHLISLSFFQMTATKLHDKGYLMINLIGKANHDRLINAISTTLYEVYPHVQCFALPAEGTSDMQNMIMIAGYQPIRYQGRHMAGFESKSLGQGYIIEDE</sequence>
<name>A0A1E3L4B1_9BACL</name>
<dbReference type="InterPro" id="IPR029063">
    <property type="entry name" value="SAM-dependent_MTases_sf"/>
</dbReference>
<dbReference type="EC" id="2.5.1.16" evidence="2"/>
<dbReference type="AlphaFoldDB" id="A0A1E3L4B1"/>
<gene>
    <name evidence="2" type="primary">speE</name>
    <name evidence="2" type="ORF">PTI45_02181</name>
</gene>
<dbReference type="PANTHER" id="PTHR43317:SF1">
    <property type="entry name" value="THERMOSPERMINE SYNTHASE ACAULIS5"/>
    <property type="match status" value="1"/>
</dbReference>
<dbReference type="GO" id="GO:0006596">
    <property type="term" value="P:polyamine biosynthetic process"/>
    <property type="evidence" value="ECO:0007669"/>
    <property type="project" value="UniProtKB-KW"/>
</dbReference>
<proteinExistence type="predicted"/>
<dbReference type="EMBL" id="MDER01000038">
    <property type="protein sequence ID" value="ODP28431.1"/>
    <property type="molecule type" value="Genomic_DNA"/>
</dbReference>
<evidence type="ECO:0000313" key="2">
    <source>
        <dbReference type="EMBL" id="ODP28431.1"/>
    </source>
</evidence>
<keyword evidence="2" id="KW-0808">Transferase</keyword>
<dbReference type="Pfam" id="PF01564">
    <property type="entry name" value="Spermine_synth"/>
    <property type="match status" value="1"/>
</dbReference>
<organism evidence="2 3">
    <name type="scientific">Paenibacillus nuruki</name>
    <dbReference type="NCBI Taxonomy" id="1886670"/>
    <lineage>
        <taxon>Bacteria</taxon>
        <taxon>Bacillati</taxon>
        <taxon>Bacillota</taxon>
        <taxon>Bacilli</taxon>
        <taxon>Bacillales</taxon>
        <taxon>Paenibacillaceae</taxon>
        <taxon>Paenibacillus</taxon>
    </lineage>
</organism>
<protein>
    <submittedName>
        <fullName evidence="2">Spermidine synthase</fullName>
        <ecNumber evidence="2">2.5.1.16</ecNumber>
    </submittedName>
</protein>
<dbReference type="RefSeq" id="WP_069327606.1">
    <property type="nucleotide sequence ID" value="NZ_MDER01000038.1"/>
</dbReference>
<accession>A0A1E3L4B1</accession>
<keyword evidence="3" id="KW-1185">Reference proteome</keyword>
<evidence type="ECO:0000256" key="1">
    <source>
        <dbReference type="ARBA" id="ARBA00023115"/>
    </source>
</evidence>
<dbReference type="PANTHER" id="PTHR43317">
    <property type="entry name" value="THERMOSPERMINE SYNTHASE ACAULIS5"/>
    <property type="match status" value="1"/>
</dbReference>
<dbReference type="STRING" id="1886670.PTI45_02181"/>
<keyword evidence="1" id="KW-0620">Polyamine biosynthesis</keyword>
<dbReference type="GO" id="GO:0004766">
    <property type="term" value="F:spermidine synthase activity"/>
    <property type="evidence" value="ECO:0007669"/>
    <property type="project" value="UniProtKB-EC"/>
</dbReference>